<reference evidence="2" key="1">
    <citation type="journal article" date="2014" name="Sci. Data">
        <title>Genomes of diverse isolates of the marine cyanobacterium Prochlorococcus.</title>
        <authorList>
            <person name="Biller S."/>
            <person name="Berube P."/>
            <person name="Thompson J."/>
            <person name="Kelly L."/>
            <person name="Roggensack S."/>
            <person name="Awad L."/>
            <person name="Roache-Johnson K."/>
            <person name="Ding H."/>
            <person name="Giovannoni S.J."/>
            <person name="Moore L.R."/>
            <person name="Chisholm S.W."/>
        </authorList>
    </citation>
    <scope>NUCLEOTIDE SEQUENCE [LARGE SCALE GENOMIC DNA]</scope>
    <source>
        <strain evidence="2">MIT 9314</strain>
    </source>
</reference>
<gene>
    <name evidence="1" type="ORF">EU98_0721</name>
</gene>
<evidence type="ECO:0000313" key="1">
    <source>
        <dbReference type="EMBL" id="KGG01694.1"/>
    </source>
</evidence>
<organism evidence="1 2">
    <name type="scientific">Prochlorococcus marinus str. MIT 9314</name>
    <dbReference type="NCBI Taxonomy" id="167548"/>
    <lineage>
        <taxon>Bacteria</taxon>
        <taxon>Bacillati</taxon>
        <taxon>Cyanobacteriota</taxon>
        <taxon>Cyanophyceae</taxon>
        <taxon>Synechococcales</taxon>
        <taxon>Prochlorococcaceae</taxon>
        <taxon>Prochlorococcus</taxon>
    </lineage>
</organism>
<dbReference type="Proteomes" id="UP000030533">
    <property type="component" value="Unassembled WGS sequence"/>
</dbReference>
<evidence type="ECO:0000313" key="2">
    <source>
        <dbReference type="Proteomes" id="UP000030533"/>
    </source>
</evidence>
<comment type="caution">
    <text evidence="1">The sequence shown here is derived from an EMBL/GenBank/DDBJ whole genome shotgun (WGS) entry which is preliminary data.</text>
</comment>
<proteinExistence type="predicted"/>
<accession>A0A0A2AMM4</accession>
<dbReference type="EMBL" id="JNAO01000008">
    <property type="protein sequence ID" value="KGG01694.1"/>
    <property type="molecule type" value="Genomic_DNA"/>
</dbReference>
<protein>
    <submittedName>
        <fullName evidence="1">Uncharacterized protein</fullName>
    </submittedName>
</protein>
<name>A0A0A2AMM4_PROMR</name>
<dbReference type="STRING" id="167548.EU98_0721"/>
<dbReference type="AlphaFoldDB" id="A0A0A2AMM4"/>
<sequence length="41" mass="4984">MFFIYSRYSIFLILHPLLKEKHLNSQLLKIYEIKGVLLITF</sequence>